<keyword evidence="5 9" id="KW-0175">Coiled coil</keyword>
<keyword evidence="6" id="KW-0206">Cytoskeleton</keyword>
<dbReference type="Proteomes" id="UP000037460">
    <property type="component" value="Unassembled WGS sequence"/>
</dbReference>
<dbReference type="InterPro" id="IPR036322">
    <property type="entry name" value="WD40_repeat_dom_sf"/>
</dbReference>
<dbReference type="OrthoDB" id="1935234at2759"/>
<feature type="region of interest" description="Disordered" evidence="10">
    <location>
        <begin position="918"/>
        <end position="964"/>
    </location>
</feature>
<organism evidence="13 14">
    <name type="scientific">Chrysochromulina tobinii</name>
    <dbReference type="NCBI Taxonomy" id="1460289"/>
    <lineage>
        <taxon>Eukaryota</taxon>
        <taxon>Haptista</taxon>
        <taxon>Haptophyta</taxon>
        <taxon>Prymnesiophyceae</taxon>
        <taxon>Prymnesiales</taxon>
        <taxon>Chrysochromulinaceae</taxon>
        <taxon>Chrysochromulina</taxon>
    </lineage>
</organism>
<evidence type="ECO:0000256" key="6">
    <source>
        <dbReference type="ARBA" id="ARBA00023212"/>
    </source>
</evidence>
<evidence type="ECO:0000259" key="11">
    <source>
        <dbReference type="Pfam" id="PF23342"/>
    </source>
</evidence>
<dbReference type="Gene3D" id="2.130.10.10">
    <property type="entry name" value="YVTN repeat-like/Quinoprotein amine dehydrogenase"/>
    <property type="match status" value="2"/>
</dbReference>
<feature type="domain" description="WDR90 4th beta-propeller" evidence="11">
    <location>
        <begin position="399"/>
        <end position="513"/>
    </location>
</feature>
<name>A0A0M0K717_9EUKA</name>
<feature type="repeat" description="WD" evidence="8">
    <location>
        <begin position="475"/>
        <end position="503"/>
    </location>
</feature>
<evidence type="ECO:0000256" key="3">
    <source>
        <dbReference type="ARBA" id="ARBA00022574"/>
    </source>
</evidence>
<dbReference type="InterPro" id="IPR055439">
    <property type="entry name" value="Beta-prop_EML_1st"/>
</dbReference>
<dbReference type="PROSITE" id="PS50294">
    <property type="entry name" value="WD_REPEATS_REGION"/>
    <property type="match status" value="1"/>
</dbReference>
<evidence type="ECO:0000256" key="9">
    <source>
        <dbReference type="SAM" id="Coils"/>
    </source>
</evidence>
<protein>
    <submittedName>
        <fullName evidence="13">Wd repeat-containing protein 52</fullName>
    </submittedName>
</protein>
<dbReference type="PANTHER" id="PTHR14885">
    <property type="entry name" value="CILIA- AND FLAGELLA-ASSOCIATED PROTEIN 43-RELATED"/>
    <property type="match status" value="1"/>
</dbReference>
<keyword evidence="14" id="KW-1185">Reference proteome</keyword>
<accession>A0A0M0K717</accession>
<evidence type="ECO:0000256" key="8">
    <source>
        <dbReference type="PROSITE-ProRule" id="PRU00221"/>
    </source>
</evidence>
<feature type="compositionally biased region" description="Basic and acidic residues" evidence="10">
    <location>
        <begin position="942"/>
        <end position="964"/>
    </location>
</feature>
<dbReference type="GO" id="GO:0005930">
    <property type="term" value="C:axoneme"/>
    <property type="evidence" value="ECO:0007669"/>
    <property type="project" value="UniProtKB-SubCell"/>
</dbReference>
<feature type="compositionally biased region" description="Pro residues" evidence="10">
    <location>
        <begin position="16"/>
        <end position="27"/>
    </location>
</feature>
<dbReference type="SUPFAM" id="SSF50978">
    <property type="entry name" value="WD40 repeat-like"/>
    <property type="match status" value="1"/>
</dbReference>
<feature type="repeat" description="WD" evidence="8">
    <location>
        <begin position="385"/>
        <end position="426"/>
    </location>
</feature>
<keyword evidence="7" id="KW-0966">Cell projection</keyword>
<dbReference type="PROSITE" id="PS50082">
    <property type="entry name" value="WD_REPEATS_2"/>
    <property type="match status" value="2"/>
</dbReference>
<feature type="non-terminal residue" evidence="13">
    <location>
        <position position="1318"/>
    </location>
</feature>
<evidence type="ECO:0000313" key="13">
    <source>
        <dbReference type="EMBL" id="KOO34392.1"/>
    </source>
</evidence>
<dbReference type="InterPro" id="IPR001680">
    <property type="entry name" value="WD40_rpt"/>
</dbReference>
<evidence type="ECO:0000256" key="10">
    <source>
        <dbReference type="SAM" id="MobiDB-lite"/>
    </source>
</evidence>
<dbReference type="Pfam" id="PF23342">
    <property type="entry name" value="WDR90_beta-prop_4th"/>
    <property type="match status" value="1"/>
</dbReference>
<proteinExistence type="predicted"/>
<dbReference type="SMART" id="SM00320">
    <property type="entry name" value="WD40"/>
    <property type="match status" value="7"/>
</dbReference>
<evidence type="ECO:0000256" key="4">
    <source>
        <dbReference type="ARBA" id="ARBA00022737"/>
    </source>
</evidence>
<feature type="coiled-coil region" evidence="9">
    <location>
        <begin position="1195"/>
        <end position="1222"/>
    </location>
</feature>
<dbReference type="PANTHER" id="PTHR14885:SF3">
    <property type="entry name" value="CILIA- AND FLAGELLA-ASSOCIATED PROTEIN 44"/>
    <property type="match status" value="1"/>
</dbReference>
<dbReference type="InterPro" id="IPR015943">
    <property type="entry name" value="WD40/YVTN_repeat-like_dom_sf"/>
</dbReference>
<feature type="region of interest" description="Disordered" evidence="10">
    <location>
        <begin position="1"/>
        <end position="30"/>
    </location>
</feature>
<keyword evidence="4" id="KW-0677">Repeat</keyword>
<sequence>MAEVEELVPQELAPQEPAPQEPAPQEPVPQDFSYDAKAFARLCPDNELPSSFAPLHHSFAFESHKRSNLHYLDEDATLIFCAGGIVHFYDLHTKSTSYLPSIGGNEIGCIEVHQARKLICVAEKGEMPNAFIYEYPSLTMIRVLKGGTERSYSAANFNGDGTMLATVGSFPDYMLTVWDWHKEAIVLRAKAFSQDVYRVSFSPRFAGQLVTSGTGHIRFWKMAETFTGLKLQGDIGKFGQVELTDIEGYCEMPDGKVLSGADSGNLLLWEGNLIKCEIRRAGGKGCHNGAIRVVLLHGNQIITGGNDGYVRTWPLKAIESAEPTDDMPIFEISPQKEVCFLGHEKGRTMSHIQTMLKGEGHWLVQDACGAVYKLVIETASVEHLFSFHSGSITGLDLCPFNHAAATCGSDGTVRLWDYAAKAPISVFRSPAPATVVVWAPRSVDPEGRTICAGYKDGVVRVLTRCKDGLHLKQAFKPHTVPIVSVAYSPDGRHLASGAQDGAVFFVAITRTGYAPVGFMNPPNGANTAVTSLAWASEDALFVGYADGRVAELTLPVEPDTSETYALPFEGKILDTMPIVEYRRAAAKAKKAKEAPAPAPAADGEEAEDVPVVEEVIPDFDAGGIAAILPLKTVGGRSLYVAFANEAGTYWRVTWGDAKVTPQGRHATPLVFLNTSRSSQYLLSCATDGSVCAGEAASNAYWQGRVHGASRKTMLGLSFDDAFLVSAGADGNLFVHKMSASDQKDAILSAASLPAVADAGLSGLDITEASTYSIEEAKQKAEADARAAAAEEAKLSVREKVALLRKKFTALLSDNEALPVTEQLPRDAFYVDPGLQDGTEKETLERLKAAEFEFAWTSEKAALVRTKLENHFLKGLAVESITLYGFANGLCVRSFRSLELEQWQKEAIEHVHALIDKEAKKGQATRKKSTSGEGFKEGEEDAADAKEGEGAAKTSSEPEKKISKVQERLLRRQARAKEWAEFNATKPDDKYEDPVDVAAIQYAETHMGDFSLKTDEDYVVPESQRVNAQKKRRQIVLLDESIHAIKMGYNERFLALRDLKSRLIASMVTEDARLAEINRELETMGDLLPPDLVSPGALVADEQPELRATVTPETLTSFRMEKAAAAAAAKGGMGGGGAAPAKPSASAASTATGAASSKASSLAAASTALEVAEARLTRERLVVEKARLVERRRRTIASFDDAIAELRTEKLKLEADLKTTDLRKLVLFQELVLLKEFEKKDTSLAKRLESKHNEKSEIVAKVAECQEKLTQKKMEIERLLDRDRQIMAEFHSALGENNKFSEVLLKIFKKKIKRKRQSA</sequence>
<gene>
    <name evidence="13" type="ORF">Ctob_008292</name>
</gene>
<feature type="domain" description="EML-like first beta-propeller" evidence="12">
    <location>
        <begin position="106"/>
        <end position="314"/>
    </location>
</feature>
<keyword evidence="2" id="KW-0963">Cytoplasm</keyword>
<evidence type="ECO:0000256" key="1">
    <source>
        <dbReference type="ARBA" id="ARBA00004430"/>
    </source>
</evidence>
<evidence type="ECO:0000256" key="5">
    <source>
        <dbReference type="ARBA" id="ARBA00023054"/>
    </source>
</evidence>
<evidence type="ECO:0000259" key="12">
    <source>
        <dbReference type="Pfam" id="PF23409"/>
    </source>
</evidence>
<dbReference type="InterPro" id="IPR055440">
    <property type="entry name" value="Beta-prop_WDR90_4th"/>
</dbReference>
<evidence type="ECO:0000256" key="2">
    <source>
        <dbReference type="ARBA" id="ARBA00022490"/>
    </source>
</evidence>
<evidence type="ECO:0000313" key="14">
    <source>
        <dbReference type="Proteomes" id="UP000037460"/>
    </source>
</evidence>
<dbReference type="EMBL" id="JWZX01001239">
    <property type="protein sequence ID" value="KOO34392.1"/>
    <property type="molecule type" value="Genomic_DNA"/>
</dbReference>
<reference evidence="14" key="1">
    <citation type="journal article" date="2015" name="PLoS Genet.">
        <title>Genome Sequence and Transcriptome Analyses of Chrysochromulina tobin: Metabolic Tools for Enhanced Algal Fitness in the Prominent Order Prymnesiales (Haptophyceae).</title>
        <authorList>
            <person name="Hovde B.T."/>
            <person name="Deodato C.R."/>
            <person name="Hunsperger H.M."/>
            <person name="Ryken S.A."/>
            <person name="Yost W."/>
            <person name="Jha R.K."/>
            <person name="Patterson J."/>
            <person name="Monnat R.J. Jr."/>
            <person name="Barlow S.B."/>
            <person name="Starkenburg S.R."/>
            <person name="Cattolico R.A."/>
        </authorList>
    </citation>
    <scope>NUCLEOTIDE SEQUENCE</scope>
    <source>
        <strain evidence="14">CCMP291</strain>
    </source>
</reference>
<keyword evidence="3 8" id="KW-0853">WD repeat</keyword>
<comment type="subcellular location">
    <subcellularLocation>
        <location evidence="1">Cytoplasm</location>
        <location evidence="1">Cytoskeleton</location>
        <location evidence="1">Cilium axoneme</location>
    </subcellularLocation>
</comment>
<evidence type="ECO:0000256" key="7">
    <source>
        <dbReference type="ARBA" id="ARBA00023273"/>
    </source>
</evidence>
<dbReference type="Pfam" id="PF23409">
    <property type="entry name" value="Beta-prop_EML"/>
    <property type="match status" value="1"/>
</dbReference>
<comment type="caution">
    <text evidence="13">The sequence shown here is derived from an EMBL/GenBank/DDBJ whole genome shotgun (WGS) entry which is preliminary data.</text>
</comment>